<dbReference type="Gene3D" id="1.25.40.10">
    <property type="entry name" value="Tetratricopeptide repeat domain"/>
    <property type="match status" value="1"/>
</dbReference>
<dbReference type="Gene3D" id="3.40.50.300">
    <property type="entry name" value="P-loop containing nucleotide triphosphate hydrolases"/>
    <property type="match status" value="1"/>
</dbReference>
<dbReference type="OrthoDB" id="134937at2"/>
<organism evidence="2 3">
    <name type="scientific">Herpetosiphon geysericola</name>
    <dbReference type="NCBI Taxonomy" id="70996"/>
    <lineage>
        <taxon>Bacteria</taxon>
        <taxon>Bacillati</taxon>
        <taxon>Chloroflexota</taxon>
        <taxon>Chloroflexia</taxon>
        <taxon>Herpetosiphonales</taxon>
        <taxon>Herpetosiphonaceae</taxon>
        <taxon>Herpetosiphon</taxon>
    </lineage>
</organism>
<dbReference type="InterPro" id="IPR027417">
    <property type="entry name" value="P-loop_NTPase"/>
</dbReference>
<gene>
    <name evidence="2" type="ORF">SE18_03255</name>
</gene>
<sequence>MQHRFDYPQLNDDLIDRPRLQAQLEACWTCRLTVVVAAAGYGKTTILAQWMQQTLGGDCLWYGLNSPTEAEQLQRLLINLTTSRFPLIKPINSLADLFDCWATLAPRRIALVLDDCQQLQASAWQLLQEVLRFAPTNVHLVISSRQLPQLDWASLAARGQYRQLNAAELRLSAAEIAQLLPSQNPSQREAAWQATNGWPAGLRLWRALPHSYQGTIGAFLAQDVLAQLPAAVRRTAQFAAQLPFFNQAVLTAMAAPDPASIWQYNLFVVPDHDDWWRFEPFWLEVVRQEPLAEVEQLLTQAAIWFDQQGHYEAALDLWCRLGQWSKVVARLKQAGLTLLAQQQPVLHWLQQLPANERQSGELLHLHGLALREHDPVLAAQTLALAAQAYRAEQRYAEAFQVVGEQCLIYFWQGDEQALFAAARESFSLKSFVWYRQRRDLLKFPLLLFQIKRGRYLKALATAQSLAHSELPFFWRWVAACVVGGLYTILTLPNEGIQWIEAWLQHPQVQAEPAMRMSLLDLLATCLMSRSTPEDRLLAQDLADQASLLSERYGVRLTRLQTRGTKLGLALLESDRPTTERLIQQLLQPSDEPLPSIMRHRLLALRAFAWASLGEVKLAQHDATSSERGLIRDDALYGADPRMWLMLAQAWFCCGEYRRALAALDRAKPMIEAAQSPILRLRAGLVQLASRWQLQPSPQLIGEATIIWRDYLTDGDRHMNATPLILTTLLVELGLRTGIAPQRIAQFLAERDRAAIEAICWKLYAELPAQQSMMLQLLGLYGSAASIERLLEVVKQASTQQRKIAQQSLTSIRQRPAYSLKIQLFGSLQLWRGAELVDASAWAREKARQLLALLLLQRPRIISREAVIEQLWPELEHQAADGALRVTLNALLHVLEPERSGGANSAFILSEAAGLRLNPQASITTDYAQFQSLLQTAAQHRQQGAMPAALHAYQSALAIYQDDLLSDLAYAEWVLDWREQALTQFVNATSEYLELLLAYGPTAEAIPYAERLLSYDPYHEPTYQRLIDIYLMLGNGSAAERIRKRLERILL</sequence>
<proteinExistence type="predicted"/>
<accession>A0A0P6YCQ9</accession>
<evidence type="ECO:0000259" key="1">
    <source>
        <dbReference type="SMART" id="SM01043"/>
    </source>
</evidence>
<dbReference type="InterPro" id="IPR016032">
    <property type="entry name" value="Sig_transdc_resp-reg_C-effctor"/>
</dbReference>
<dbReference type="RefSeq" id="WP_054532984.1">
    <property type="nucleotide sequence ID" value="NZ_LGKP01000007.1"/>
</dbReference>
<name>A0A0P6YCQ9_9CHLR</name>
<dbReference type="SUPFAM" id="SSF52540">
    <property type="entry name" value="P-loop containing nucleoside triphosphate hydrolases"/>
    <property type="match status" value="1"/>
</dbReference>
<dbReference type="EMBL" id="LGKP01000007">
    <property type="protein sequence ID" value="KPL91176.1"/>
    <property type="molecule type" value="Genomic_DNA"/>
</dbReference>
<dbReference type="InterPro" id="IPR051677">
    <property type="entry name" value="AfsR-DnrI-RedD_regulator"/>
</dbReference>
<dbReference type="PANTHER" id="PTHR35807:SF2">
    <property type="entry name" value="TRANSCRIPTIONAL ACTIVATOR DOMAIN"/>
    <property type="match status" value="1"/>
</dbReference>
<dbReference type="SUPFAM" id="SSF46894">
    <property type="entry name" value="C-terminal effector domain of the bipartite response regulators"/>
    <property type="match status" value="1"/>
</dbReference>
<dbReference type="STRING" id="70996.SE18_03255"/>
<dbReference type="AlphaFoldDB" id="A0A0P6YCQ9"/>
<reference evidence="2 3" key="1">
    <citation type="submission" date="2015-07" db="EMBL/GenBank/DDBJ databases">
        <title>Whole genome sequence of Herpetosiphon geysericola DSM 7119.</title>
        <authorList>
            <person name="Hemp J."/>
            <person name="Ward L.M."/>
            <person name="Pace L.A."/>
            <person name="Fischer W.W."/>
        </authorList>
    </citation>
    <scope>NUCLEOTIDE SEQUENCE [LARGE SCALE GENOMIC DNA]</scope>
    <source>
        <strain evidence="2 3">DSM 7119</strain>
    </source>
</reference>
<dbReference type="InterPro" id="IPR011990">
    <property type="entry name" value="TPR-like_helical_dom_sf"/>
</dbReference>
<dbReference type="GO" id="GO:0006355">
    <property type="term" value="P:regulation of DNA-templated transcription"/>
    <property type="evidence" value="ECO:0007669"/>
    <property type="project" value="InterPro"/>
</dbReference>
<evidence type="ECO:0000313" key="2">
    <source>
        <dbReference type="EMBL" id="KPL91176.1"/>
    </source>
</evidence>
<keyword evidence="3" id="KW-1185">Reference proteome</keyword>
<comment type="caution">
    <text evidence="2">The sequence shown here is derived from an EMBL/GenBank/DDBJ whole genome shotgun (WGS) entry which is preliminary data.</text>
</comment>
<protein>
    <recommendedName>
        <fullName evidence="1">Bacterial transcriptional activator domain-containing protein</fullName>
    </recommendedName>
</protein>
<feature type="domain" description="Bacterial transcriptional activator" evidence="1">
    <location>
        <begin position="924"/>
        <end position="1049"/>
    </location>
</feature>
<dbReference type="GO" id="GO:0003677">
    <property type="term" value="F:DNA binding"/>
    <property type="evidence" value="ECO:0007669"/>
    <property type="project" value="InterPro"/>
</dbReference>
<dbReference type="Proteomes" id="UP000050277">
    <property type="component" value="Unassembled WGS sequence"/>
</dbReference>
<dbReference type="InterPro" id="IPR036388">
    <property type="entry name" value="WH-like_DNA-bd_sf"/>
</dbReference>
<dbReference type="SMART" id="SM01043">
    <property type="entry name" value="BTAD"/>
    <property type="match status" value="1"/>
</dbReference>
<dbReference type="SUPFAM" id="SSF48452">
    <property type="entry name" value="TPR-like"/>
    <property type="match status" value="1"/>
</dbReference>
<dbReference type="InterPro" id="IPR005158">
    <property type="entry name" value="BTAD"/>
</dbReference>
<dbReference type="Pfam" id="PF03704">
    <property type="entry name" value="BTAD"/>
    <property type="match status" value="1"/>
</dbReference>
<evidence type="ECO:0000313" key="3">
    <source>
        <dbReference type="Proteomes" id="UP000050277"/>
    </source>
</evidence>
<dbReference type="Gene3D" id="1.10.10.10">
    <property type="entry name" value="Winged helix-like DNA-binding domain superfamily/Winged helix DNA-binding domain"/>
    <property type="match status" value="1"/>
</dbReference>
<dbReference type="PANTHER" id="PTHR35807">
    <property type="entry name" value="TRANSCRIPTIONAL REGULATOR REDD-RELATED"/>
    <property type="match status" value="1"/>
</dbReference>